<dbReference type="RefSeq" id="WP_158028099.1">
    <property type="nucleotide sequence ID" value="NZ_BMHG01000001.1"/>
</dbReference>
<feature type="transmembrane region" description="Helical" evidence="1">
    <location>
        <begin position="38"/>
        <end position="59"/>
    </location>
</feature>
<keyword evidence="3" id="KW-1185">Reference proteome</keyword>
<feature type="transmembrane region" description="Helical" evidence="1">
    <location>
        <begin position="235"/>
        <end position="262"/>
    </location>
</feature>
<evidence type="ECO:0000313" key="3">
    <source>
        <dbReference type="Proteomes" id="UP000431744"/>
    </source>
</evidence>
<dbReference type="Proteomes" id="UP000431744">
    <property type="component" value="Unassembled WGS sequence"/>
</dbReference>
<accession>A0A6H9WF05</accession>
<feature type="transmembrane region" description="Helical" evidence="1">
    <location>
        <begin position="152"/>
        <end position="172"/>
    </location>
</feature>
<feature type="transmembrane region" description="Helical" evidence="1">
    <location>
        <begin position="123"/>
        <end position="146"/>
    </location>
</feature>
<comment type="caution">
    <text evidence="2">The sequence shown here is derived from an EMBL/GenBank/DDBJ whole genome shotgun (WGS) entry which is preliminary data.</text>
</comment>
<dbReference type="AlphaFoldDB" id="A0A6H9WF05"/>
<keyword evidence="1" id="KW-0812">Transmembrane</keyword>
<gene>
    <name evidence="2" type="ORF">F8O04_04420</name>
</gene>
<proteinExistence type="predicted"/>
<sequence>MSGVRVVAEPFSPPPLRRADDFRGALALAGARQRRSRVAGAPAVAMLVLGWAAAVAYWIPELPFAMIVPGLFEQFLAAVPSPVFTGGAALFDGAPDAGVGSVVAFASAVALGFVARQGGRARYAVAPLGVVLAAAAVPIVTVSLQAPLDRAVSLFVGASCVVVGALVALNAARGRNRPGVHPYSRRTFELRAWRRRWLIAYLVVVPLPLAVGRAIACGELRDRAAEIARSESVALFMTLLSPATPLAYLLGAALGVAAWAALRCVPPLSELTVTGTGLARRLAPSMKRPAVVAPAIVVVAMLVAGLAAVAPMARDTADETVATTYASVPADGRDTCATVVLAGSSPQLGLRPGAGCVGLASYAGYVQTGVAQTNDDYGSASGSTTPEGEAIGSGMAGAVYEPVFVVAGADGGSVVNVMTAFSFDDASIVWRFACPGGEPFTFRFAGSAAGDRPATGRLTLEGEPEAVFVGCANGVYRLDPRTGGGF</sequence>
<dbReference type="EMBL" id="WBJY01000001">
    <property type="protein sequence ID" value="KAB1649509.1"/>
    <property type="molecule type" value="Genomic_DNA"/>
</dbReference>
<organism evidence="2 3">
    <name type="scientific">Pseudoclavibacter endophyticus</name>
    <dbReference type="NCBI Taxonomy" id="1778590"/>
    <lineage>
        <taxon>Bacteria</taxon>
        <taxon>Bacillati</taxon>
        <taxon>Actinomycetota</taxon>
        <taxon>Actinomycetes</taxon>
        <taxon>Micrococcales</taxon>
        <taxon>Microbacteriaceae</taxon>
        <taxon>Pseudoclavibacter</taxon>
    </lineage>
</organism>
<name>A0A6H9WF05_9MICO</name>
<keyword evidence="1" id="KW-1133">Transmembrane helix</keyword>
<feature type="transmembrane region" description="Helical" evidence="1">
    <location>
        <begin position="97"/>
        <end position="116"/>
    </location>
</feature>
<feature type="transmembrane region" description="Helical" evidence="1">
    <location>
        <begin position="193"/>
        <end position="215"/>
    </location>
</feature>
<dbReference type="OrthoDB" id="375921at85006"/>
<keyword evidence="1" id="KW-0472">Membrane</keyword>
<reference evidence="2 3" key="1">
    <citation type="submission" date="2019-09" db="EMBL/GenBank/DDBJ databases">
        <title>Phylogeny of genus Pseudoclavibacter and closely related genus.</title>
        <authorList>
            <person name="Li Y."/>
        </authorList>
    </citation>
    <scope>NUCLEOTIDE SEQUENCE [LARGE SCALE GENOMIC DNA]</scope>
    <source>
        <strain evidence="2 3">EGI 60007</strain>
    </source>
</reference>
<evidence type="ECO:0000313" key="2">
    <source>
        <dbReference type="EMBL" id="KAB1649509.1"/>
    </source>
</evidence>
<feature type="transmembrane region" description="Helical" evidence="1">
    <location>
        <begin position="290"/>
        <end position="313"/>
    </location>
</feature>
<protein>
    <submittedName>
        <fullName evidence="2">Uncharacterized protein</fullName>
    </submittedName>
</protein>
<evidence type="ECO:0000256" key="1">
    <source>
        <dbReference type="SAM" id="Phobius"/>
    </source>
</evidence>